<organism evidence="8 9">
    <name type="scientific">Paraburkholderia bannensis</name>
    <dbReference type="NCBI Taxonomy" id="765414"/>
    <lineage>
        <taxon>Bacteria</taxon>
        <taxon>Pseudomonadati</taxon>
        <taxon>Pseudomonadota</taxon>
        <taxon>Betaproteobacteria</taxon>
        <taxon>Burkholderiales</taxon>
        <taxon>Burkholderiaceae</taxon>
        <taxon>Paraburkholderia</taxon>
    </lineage>
</organism>
<feature type="domain" description="Type VI secretion system component TssM1 N-terminal" evidence="6">
    <location>
        <begin position="189"/>
        <end position="444"/>
    </location>
</feature>
<feature type="region of interest" description="Disordered" evidence="2">
    <location>
        <begin position="1249"/>
        <end position="1297"/>
    </location>
</feature>
<dbReference type="SUPFAM" id="SSF52540">
    <property type="entry name" value="P-loop containing nucleoside triphosphate hydrolases"/>
    <property type="match status" value="1"/>
</dbReference>
<dbReference type="Pfam" id="PF06744">
    <property type="entry name" value="IcmF_C"/>
    <property type="match status" value="1"/>
</dbReference>
<evidence type="ECO:0000259" key="4">
    <source>
        <dbReference type="Pfam" id="PF06744"/>
    </source>
</evidence>
<keyword evidence="9" id="KW-1185">Reference proteome</keyword>
<feature type="transmembrane region" description="Helical" evidence="3">
    <location>
        <begin position="36"/>
        <end position="57"/>
    </location>
</feature>
<feature type="compositionally biased region" description="Low complexity" evidence="2">
    <location>
        <begin position="1249"/>
        <end position="1288"/>
    </location>
</feature>
<evidence type="ECO:0000256" key="3">
    <source>
        <dbReference type="SAM" id="Phobius"/>
    </source>
</evidence>
<dbReference type="InterPro" id="IPR053156">
    <property type="entry name" value="T6SS_TssM-like"/>
</dbReference>
<comment type="caution">
    <text evidence="8">The sequence shown here is derived from an EMBL/GenBank/DDBJ whole genome shotgun (WGS) entry which is preliminary data.</text>
</comment>
<dbReference type="EMBL" id="JACHBW010000006">
    <property type="protein sequence ID" value="MBB6102731.1"/>
    <property type="molecule type" value="Genomic_DNA"/>
</dbReference>
<feature type="coiled-coil region" evidence="1">
    <location>
        <begin position="465"/>
        <end position="499"/>
    </location>
</feature>
<keyword evidence="3" id="KW-0812">Transmembrane</keyword>
<evidence type="ECO:0000313" key="9">
    <source>
        <dbReference type="Proteomes" id="UP000571554"/>
    </source>
</evidence>
<gene>
    <name evidence="8" type="ORF">F4827_002583</name>
</gene>
<reference evidence="8 9" key="1">
    <citation type="submission" date="2020-08" db="EMBL/GenBank/DDBJ databases">
        <title>Above-ground endophytic microbial communities from plants in different locations in the United States.</title>
        <authorList>
            <person name="Frank C."/>
        </authorList>
    </citation>
    <scope>NUCLEOTIDE SEQUENCE [LARGE SCALE GENOMIC DNA]</scope>
    <source>
        <strain evidence="8 9">WP4_2_2</strain>
    </source>
</reference>
<feature type="domain" description="Type VI secretion system component TssM1 helical" evidence="7">
    <location>
        <begin position="1000"/>
        <end position="1086"/>
    </location>
</feature>
<dbReference type="Pfam" id="PF14331">
    <property type="entry name" value="IcmF-related_N"/>
    <property type="match status" value="1"/>
</dbReference>
<evidence type="ECO:0000259" key="6">
    <source>
        <dbReference type="Pfam" id="PF14331"/>
    </source>
</evidence>
<feature type="transmembrane region" description="Helical" evidence="3">
    <location>
        <begin position="439"/>
        <end position="460"/>
    </location>
</feature>
<dbReference type="RefSeq" id="WP_183724275.1">
    <property type="nucleotide sequence ID" value="NZ_JACHBW010000006.1"/>
</dbReference>
<protein>
    <submittedName>
        <fullName evidence="8">Type VI secretion system protein ImpL</fullName>
    </submittedName>
</protein>
<dbReference type="InterPro" id="IPR017731">
    <property type="entry name" value="TssM1-like"/>
</dbReference>
<keyword evidence="3" id="KW-1133">Transmembrane helix</keyword>
<dbReference type="InterPro" id="IPR025743">
    <property type="entry name" value="TssM1_N"/>
</dbReference>
<keyword evidence="1" id="KW-0175">Coiled coil</keyword>
<dbReference type="NCBIfam" id="TIGR03348">
    <property type="entry name" value="VI_IcmF"/>
    <property type="match status" value="1"/>
</dbReference>
<dbReference type="InterPro" id="IPR048677">
    <property type="entry name" value="TssM1_hel"/>
</dbReference>
<evidence type="ECO:0000313" key="8">
    <source>
        <dbReference type="EMBL" id="MBB6102731.1"/>
    </source>
</evidence>
<proteinExistence type="predicted"/>
<evidence type="ECO:0000259" key="5">
    <source>
        <dbReference type="Pfam" id="PF06761"/>
    </source>
</evidence>
<dbReference type="InterPro" id="IPR027417">
    <property type="entry name" value="P-loop_NTPase"/>
</dbReference>
<dbReference type="InterPro" id="IPR010623">
    <property type="entry name" value="IcmF_C"/>
</dbReference>
<dbReference type="Proteomes" id="UP000571554">
    <property type="component" value="Unassembled WGS sequence"/>
</dbReference>
<dbReference type="PANTHER" id="PTHR36153">
    <property type="entry name" value="INNER MEMBRANE PROTEIN-RELATED"/>
    <property type="match status" value="1"/>
</dbReference>
<feature type="domain" description="IcmF-related" evidence="5">
    <location>
        <begin position="493"/>
        <end position="845"/>
    </location>
</feature>
<evidence type="ECO:0000256" key="2">
    <source>
        <dbReference type="SAM" id="MobiDB-lite"/>
    </source>
</evidence>
<dbReference type="Pfam" id="PF21070">
    <property type="entry name" value="IcmF_helical"/>
    <property type="match status" value="1"/>
</dbReference>
<sequence>MQRFLNVLTHKRTLSIIGFIALAAVLYIAADTLQIGLIWVAVVLGVLLALWLVVWIVRRIRVRRANRKLGDMLEQQAQAEAPAAVTARGSQTELDALRTRLTDAVKTIKTSKIGQLSGGSALYELPWYIVIGNPAAGKSSAVINSGLQFPFADKKEAIVHGMGGTRNCDWFFTTEGILLDTAGRYSIHEEDRGEWLGFLGLLKRYRPKAPINGIIVTASIAELTGNRPEFAINLAKNLRQRVQELTEKLEVFAPVYVMFTKVDLITGFTEFFSANERHEYDRVWGATLPYEPDEKRDVVAQFDERFEELYEGLKEISIAQMSISRGNALTPGQLSFPLEFSTIKPALRAFLATLFENNPFQYKPIFRGFYFTSALQEGETNSAAAQRIANRFALSADGLPKAQPAFSKNGFFLKDLFSKVIFADKQTVRQFASPAKTRLRYATFFGVVAALALALGGWTWSAVNNQQLVANVQADLDNVQRLQQNRNDLQSRLQAMDILEDRIDQLEQFRRDKPVAVSLGLYQGDRIEQHLLEEYYNGVRQIMLTPVSQNLASFLKDVDAHPDQLAPMTHTPDSGAVPVSAHAAMASTSQGGLYSDASPSSVEDAYNALKTYLMLSDKRHVETAHLTDQIARFWRGWLEQNRGTMPRDEMIRSAERMITFYLARVNDDDWPMIDANLSLIDQTRENLRHVVRGMPARQRVYEEIKARASTRFAPMTIARIVGDGNTALVAGSYAIPGTFTREAWFQYVQPAIRDAATRELQAKDWVLNTSASDDLTLEGSPEQIQKTLVGMYKAEYAQHWQKFMQGIAVQDFGSFGQAVDAMNRLGDPQDSPIRKILETAYDQTSWDNPSLVNSTIKQAQSGIKGWFKNLFSRATKGAVEANIDINGNPVEIPMGPIGQTFAGLGRIVVTHDNGSMLKGYMDSLSKVRTRFNTIKNQGDPGPGARQLMQQTLDGNGSELSDSLKFVDEQMLTGLTDDQRKALRPLLVRPLMQAYAVVIQPASVEVNKVWNAQVYQPFQASLASKYPFAGTAKVEAGASEIAQMFGPDGAISKFVSTTLGPLAVRRGDTLTARTWGDMGLALTPDFTGSFARWVAPLGGGAAGASGGSSEPQTVFQILPQPSTGTTEYTLAIDGQQLRYRNTPPQWTNFVWPNPNGAPGATLSATTFDGRTIQLVNEPGRYGLEKLINSAQRSRRPDGTFDLMWTQGSVSVSLSMRIISTSQPTASSNDAPQQQGLKGVQLPSSIASVGAAGSSQVAQSAQNTPGASAPANAQAATSAPQTTAPATVAGSTNSQGVAQ</sequence>
<dbReference type="Pfam" id="PF06761">
    <property type="entry name" value="IcmF-related"/>
    <property type="match status" value="1"/>
</dbReference>
<name>A0A7W9WSY7_9BURK</name>
<dbReference type="InterPro" id="IPR009612">
    <property type="entry name" value="IcmF-rel"/>
</dbReference>
<accession>A0A7W9WSY7</accession>
<dbReference type="PANTHER" id="PTHR36153:SF1">
    <property type="entry name" value="TYPE VI SECRETION SYSTEM COMPONENT TSSM1"/>
    <property type="match status" value="1"/>
</dbReference>
<evidence type="ECO:0000256" key="1">
    <source>
        <dbReference type="SAM" id="Coils"/>
    </source>
</evidence>
<feature type="domain" description="Type VI secretion system IcmF C-terminal" evidence="4">
    <location>
        <begin position="1114"/>
        <end position="1216"/>
    </location>
</feature>
<keyword evidence="3" id="KW-0472">Membrane</keyword>
<feature type="transmembrane region" description="Helical" evidence="3">
    <location>
        <begin position="12"/>
        <end position="30"/>
    </location>
</feature>
<evidence type="ECO:0000259" key="7">
    <source>
        <dbReference type="Pfam" id="PF21070"/>
    </source>
</evidence>